<protein>
    <submittedName>
        <fullName evidence="4">Uncharacterized protein</fullName>
    </submittedName>
</protein>
<dbReference type="Gene3D" id="1.25.40.10">
    <property type="entry name" value="Tetratricopeptide repeat domain"/>
    <property type="match status" value="2"/>
</dbReference>
<keyword evidence="1" id="KW-0677">Repeat</keyword>
<organism evidence="4 5">
    <name type="scientific">Stentor coeruleus</name>
    <dbReference type="NCBI Taxonomy" id="5963"/>
    <lineage>
        <taxon>Eukaryota</taxon>
        <taxon>Sar</taxon>
        <taxon>Alveolata</taxon>
        <taxon>Ciliophora</taxon>
        <taxon>Postciliodesmatophora</taxon>
        <taxon>Heterotrichea</taxon>
        <taxon>Heterotrichida</taxon>
        <taxon>Stentoridae</taxon>
        <taxon>Stentor</taxon>
    </lineage>
</organism>
<dbReference type="SUPFAM" id="SSF48452">
    <property type="entry name" value="TPR-like"/>
    <property type="match status" value="1"/>
</dbReference>
<sequence length="354" mass="40571">MAESEVLRINKQAMEKLRESLPTEALTLLNSAQEILSQVSIESQAWGVTFYNLGCYFKKTQDLDMARKYFSKALEIFSKKPSDLLTISGTYLNLTSVYSDLNSHDKALSFALKALNLLNKSYEKSLNLSTSLIISYHSAGQEYEFLNKKHEALSMYRQGWELAKEKLGKTHKLTLSIKKTLEKCQVLKSSWILSERTKKSQSFHFRAHSSNPNSRGKLPDIPSRIATPTKDIFNGMQKMEKIPYKTLSVPIKQMSVLNNLVKEIEKSLDFKPKKYVFTKSLDMENEYADKNEEIKVGRGYLESLPLIRKNTTGHTQNNSPISYLQIIPEAYNEDFIDSVMVNRPVMKRPSKRAK</sequence>
<dbReference type="EMBL" id="MPUH01000034">
    <property type="protein sequence ID" value="OMJ93939.1"/>
    <property type="molecule type" value="Genomic_DNA"/>
</dbReference>
<dbReference type="AlphaFoldDB" id="A0A1R2CY48"/>
<evidence type="ECO:0000256" key="2">
    <source>
        <dbReference type="ARBA" id="ARBA00022803"/>
    </source>
</evidence>
<dbReference type="Proteomes" id="UP000187209">
    <property type="component" value="Unassembled WGS sequence"/>
</dbReference>
<proteinExistence type="predicted"/>
<dbReference type="PROSITE" id="PS50005">
    <property type="entry name" value="TPR"/>
    <property type="match status" value="1"/>
</dbReference>
<dbReference type="InterPro" id="IPR011990">
    <property type="entry name" value="TPR-like_helical_dom_sf"/>
</dbReference>
<reference evidence="4 5" key="1">
    <citation type="submission" date="2016-11" db="EMBL/GenBank/DDBJ databases">
        <title>The macronuclear genome of Stentor coeruleus: a giant cell with tiny introns.</title>
        <authorList>
            <person name="Slabodnick M."/>
            <person name="Ruby J.G."/>
            <person name="Reiff S.B."/>
            <person name="Swart E.C."/>
            <person name="Gosai S."/>
            <person name="Prabakaran S."/>
            <person name="Witkowska E."/>
            <person name="Larue G.E."/>
            <person name="Fisher S."/>
            <person name="Freeman R.M."/>
            <person name="Gunawardena J."/>
            <person name="Chu W."/>
            <person name="Stover N.A."/>
            <person name="Gregory B.D."/>
            <person name="Nowacki M."/>
            <person name="Derisi J."/>
            <person name="Roy S.W."/>
            <person name="Marshall W.F."/>
            <person name="Sood P."/>
        </authorList>
    </citation>
    <scope>NUCLEOTIDE SEQUENCE [LARGE SCALE GENOMIC DNA]</scope>
    <source>
        <strain evidence="4">WM001</strain>
    </source>
</reference>
<comment type="caution">
    <text evidence="4">The sequence shown here is derived from an EMBL/GenBank/DDBJ whole genome shotgun (WGS) entry which is preliminary data.</text>
</comment>
<accession>A0A1R2CY48</accession>
<dbReference type="Pfam" id="PF13424">
    <property type="entry name" value="TPR_12"/>
    <property type="match status" value="1"/>
</dbReference>
<dbReference type="SMART" id="SM00028">
    <property type="entry name" value="TPR"/>
    <property type="match status" value="3"/>
</dbReference>
<feature type="repeat" description="TPR" evidence="3">
    <location>
        <begin position="47"/>
        <end position="80"/>
    </location>
</feature>
<evidence type="ECO:0000256" key="3">
    <source>
        <dbReference type="PROSITE-ProRule" id="PRU00339"/>
    </source>
</evidence>
<dbReference type="PANTHER" id="PTHR45641">
    <property type="entry name" value="TETRATRICOPEPTIDE REPEAT PROTEIN (AFU_ORTHOLOGUE AFUA_6G03870)"/>
    <property type="match status" value="1"/>
</dbReference>
<dbReference type="OrthoDB" id="296485at2759"/>
<evidence type="ECO:0000313" key="5">
    <source>
        <dbReference type="Proteomes" id="UP000187209"/>
    </source>
</evidence>
<keyword evidence="2 3" id="KW-0802">TPR repeat</keyword>
<dbReference type="PANTHER" id="PTHR45641:SF19">
    <property type="entry name" value="NEPHROCYSTIN-3"/>
    <property type="match status" value="1"/>
</dbReference>
<gene>
    <name evidence="4" type="ORF">SteCoe_2995</name>
</gene>
<keyword evidence="5" id="KW-1185">Reference proteome</keyword>
<evidence type="ECO:0000313" key="4">
    <source>
        <dbReference type="EMBL" id="OMJ93939.1"/>
    </source>
</evidence>
<evidence type="ECO:0000256" key="1">
    <source>
        <dbReference type="ARBA" id="ARBA00022737"/>
    </source>
</evidence>
<name>A0A1R2CY48_9CILI</name>
<dbReference type="InterPro" id="IPR019734">
    <property type="entry name" value="TPR_rpt"/>
</dbReference>